<dbReference type="RefSeq" id="WP_381436010.1">
    <property type="nucleotide sequence ID" value="NZ_JBHSNO010000007.1"/>
</dbReference>
<sequence length="222" mass="25011">MRGRSIRLLSVLLLLIVFGVTFGSIAFSIGNQPMGPFDTRIIEVVQGWETSWFTAVMKIFTWIGTGYGVTPIAMLMFTFLYFGLRHRQQAWLLIGTVAGSIILNSVLKHVFKRERPEIYRIADASGFSFPSGHAMMALALYGIMAFIFWHHVKRTGNRILLVLFAAFMILMIGTSRIYLGVHYPSDIVGGYAASGFWVIIAIVIDTYFQNKREKGTDRSTSH</sequence>
<keyword evidence="1" id="KW-0472">Membrane</keyword>
<evidence type="ECO:0000259" key="2">
    <source>
        <dbReference type="SMART" id="SM00014"/>
    </source>
</evidence>
<evidence type="ECO:0000313" key="3">
    <source>
        <dbReference type="EMBL" id="MFC5590102.1"/>
    </source>
</evidence>
<gene>
    <name evidence="3" type="ORF">ACFPRA_14435</name>
</gene>
<feature type="transmembrane region" description="Helical" evidence="1">
    <location>
        <begin position="59"/>
        <end position="84"/>
    </location>
</feature>
<dbReference type="EMBL" id="JBHSNO010000007">
    <property type="protein sequence ID" value="MFC5590102.1"/>
    <property type="molecule type" value="Genomic_DNA"/>
</dbReference>
<feature type="transmembrane region" description="Helical" evidence="1">
    <location>
        <begin position="159"/>
        <end position="181"/>
    </location>
</feature>
<dbReference type="SUPFAM" id="SSF48317">
    <property type="entry name" value="Acid phosphatase/Vanadium-dependent haloperoxidase"/>
    <property type="match status" value="1"/>
</dbReference>
<evidence type="ECO:0000313" key="4">
    <source>
        <dbReference type="Proteomes" id="UP001596109"/>
    </source>
</evidence>
<feature type="transmembrane region" description="Helical" evidence="1">
    <location>
        <begin position="187"/>
        <end position="208"/>
    </location>
</feature>
<feature type="transmembrane region" description="Helical" evidence="1">
    <location>
        <begin position="91"/>
        <end position="111"/>
    </location>
</feature>
<proteinExistence type="predicted"/>
<evidence type="ECO:0000256" key="1">
    <source>
        <dbReference type="SAM" id="Phobius"/>
    </source>
</evidence>
<dbReference type="Pfam" id="PF01569">
    <property type="entry name" value="PAP2"/>
    <property type="match status" value="1"/>
</dbReference>
<organism evidence="3 4">
    <name type="scientific">Sporosarcina soli</name>
    <dbReference type="NCBI Taxonomy" id="334736"/>
    <lineage>
        <taxon>Bacteria</taxon>
        <taxon>Bacillati</taxon>
        <taxon>Bacillota</taxon>
        <taxon>Bacilli</taxon>
        <taxon>Bacillales</taxon>
        <taxon>Caryophanaceae</taxon>
        <taxon>Sporosarcina</taxon>
    </lineage>
</organism>
<name>A0ABW0TKT9_9BACL</name>
<accession>A0ABW0TKT9</accession>
<keyword evidence="1" id="KW-1133">Transmembrane helix</keyword>
<feature type="domain" description="Phosphatidic acid phosphatase type 2/haloperoxidase" evidence="2">
    <location>
        <begin position="89"/>
        <end position="202"/>
    </location>
</feature>
<keyword evidence="1" id="KW-0812">Transmembrane</keyword>
<dbReference type="InterPro" id="IPR000326">
    <property type="entry name" value="PAP2/HPO"/>
</dbReference>
<feature type="transmembrane region" description="Helical" evidence="1">
    <location>
        <begin position="131"/>
        <end position="152"/>
    </location>
</feature>
<protein>
    <submittedName>
        <fullName evidence="3">Phosphatase PAP2 family protein</fullName>
    </submittedName>
</protein>
<dbReference type="Proteomes" id="UP001596109">
    <property type="component" value="Unassembled WGS sequence"/>
</dbReference>
<keyword evidence="4" id="KW-1185">Reference proteome</keyword>
<dbReference type="InterPro" id="IPR036938">
    <property type="entry name" value="PAP2/HPO_sf"/>
</dbReference>
<reference evidence="4" key="1">
    <citation type="journal article" date="2019" name="Int. J. Syst. Evol. Microbiol.">
        <title>The Global Catalogue of Microorganisms (GCM) 10K type strain sequencing project: providing services to taxonomists for standard genome sequencing and annotation.</title>
        <authorList>
            <consortium name="The Broad Institute Genomics Platform"/>
            <consortium name="The Broad Institute Genome Sequencing Center for Infectious Disease"/>
            <person name="Wu L."/>
            <person name="Ma J."/>
        </authorList>
    </citation>
    <scope>NUCLEOTIDE SEQUENCE [LARGE SCALE GENOMIC DNA]</scope>
    <source>
        <strain evidence="4">CGMCC 4.1434</strain>
    </source>
</reference>
<dbReference type="PANTHER" id="PTHR14969:SF13">
    <property type="entry name" value="AT30094P"/>
    <property type="match status" value="1"/>
</dbReference>
<dbReference type="PANTHER" id="PTHR14969">
    <property type="entry name" value="SPHINGOSINE-1-PHOSPHATE PHOSPHOHYDROLASE"/>
    <property type="match status" value="1"/>
</dbReference>
<comment type="caution">
    <text evidence="3">The sequence shown here is derived from an EMBL/GenBank/DDBJ whole genome shotgun (WGS) entry which is preliminary data.</text>
</comment>
<dbReference type="SMART" id="SM00014">
    <property type="entry name" value="acidPPc"/>
    <property type="match status" value="1"/>
</dbReference>
<dbReference type="CDD" id="cd03392">
    <property type="entry name" value="PAP2_like_2"/>
    <property type="match status" value="1"/>
</dbReference>
<dbReference type="Gene3D" id="1.20.144.10">
    <property type="entry name" value="Phosphatidic acid phosphatase type 2/haloperoxidase"/>
    <property type="match status" value="2"/>
</dbReference>